<name>A0A0D0BWA0_9AGAR</name>
<evidence type="ECO:0000313" key="3">
    <source>
        <dbReference type="Proteomes" id="UP000053593"/>
    </source>
</evidence>
<dbReference type="Proteomes" id="UP000053593">
    <property type="component" value="Unassembled WGS sequence"/>
</dbReference>
<dbReference type="InterPro" id="IPR004875">
    <property type="entry name" value="DDE_SF_endonuclease_dom"/>
</dbReference>
<dbReference type="AlphaFoldDB" id="A0A0D0BWA0"/>
<dbReference type="OrthoDB" id="3265672at2759"/>
<gene>
    <name evidence="2" type="ORF">GYMLUDRAFT_183537</name>
</gene>
<organism evidence="2 3">
    <name type="scientific">Collybiopsis luxurians FD-317 M1</name>
    <dbReference type="NCBI Taxonomy" id="944289"/>
    <lineage>
        <taxon>Eukaryota</taxon>
        <taxon>Fungi</taxon>
        <taxon>Dikarya</taxon>
        <taxon>Basidiomycota</taxon>
        <taxon>Agaricomycotina</taxon>
        <taxon>Agaricomycetes</taxon>
        <taxon>Agaricomycetidae</taxon>
        <taxon>Agaricales</taxon>
        <taxon>Marasmiineae</taxon>
        <taxon>Omphalotaceae</taxon>
        <taxon>Collybiopsis</taxon>
        <taxon>Collybiopsis luxurians</taxon>
    </lineage>
</organism>
<evidence type="ECO:0000313" key="2">
    <source>
        <dbReference type="EMBL" id="KIK49827.1"/>
    </source>
</evidence>
<dbReference type="EMBL" id="KN834986">
    <property type="protein sequence ID" value="KIK49827.1"/>
    <property type="molecule type" value="Genomic_DNA"/>
</dbReference>
<keyword evidence="3" id="KW-1185">Reference proteome</keyword>
<dbReference type="HOGENOM" id="CLU_013929_16_0_1"/>
<dbReference type="Pfam" id="PF03184">
    <property type="entry name" value="DDE_1"/>
    <property type="match status" value="1"/>
</dbReference>
<proteinExistence type="predicted"/>
<sequence>MGGGRKNSQVKFFFSQEDKKQYRQHSDDLQLVTIIDCVCADGTTPIKPAFVFPGARMHGKWMSVDDDIMIATSENGWTDNQIGFKWFKKNFVPQATA</sequence>
<feature type="domain" description="DDE-1" evidence="1">
    <location>
        <begin position="32"/>
        <end position="95"/>
    </location>
</feature>
<evidence type="ECO:0000259" key="1">
    <source>
        <dbReference type="Pfam" id="PF03184"/>
    </source>
</evidence>
<dbReference type="GO" id="GO:0003676">
    <property type="term" value="F:nucleic acid binding"/>
    <property type="evidence" value="ECO:0007669"/>
    <property type="project" value="InterPro"/>
</dbReference>
<accession>A0A0D0BWA0</accession>
<protein>
    <recommendedName>
        <fullName evidence="1">DDE-1 domain-containing protein</fullName>
    </recommendedName>
</protein>
<reference evidence="2 3" key="1">
    <citation type="submission" date="2014-04" db="EMBL/GenBank/DDBJ databases">
        <title>Evolutionary Origins and Diversification of the Mycorrhizal Mutualists.</title>
        <authorList>
            <consortium name="DOE Joint Genome Institute"/>
            <consortium name="Mycorrhizal Genomics Consortium"/>
            <person name="Kohler A."/>
            <person name="Kuo A."/>
            <person name="Nagy L.G."/>
            <person name="Floudas D."/>
            <person name="Copeland A."/>
            <person name="Barry K.W."/>
            <person name="Cichocki N."/>
            <person name="Veneault-Fourrey C."/>
            <person name="LaButti K."/>
            <person name="Lindquist E.A."/>
            <person name="Lipzen A."/>
            <person name="Lundell T."/>
            <person name="Morin E."/>
            <person name="Murat C."/>
            <person name="Riley R."/>
            <person name="Ohm R."/>
            <person name="Sun H."/>
            <person name="Tunlid A."/>
            <person name="Henrissat B."/>
            <person name="Grigoriev I.V."/>
            <person name="Hibbett D.S."/>
            <person name="Martin F."/>
        </authorList>
    </citation>
    <scope>NUCLEOTIDE SEQUENCE [LARGE SCALE GENOMIC DNA]</scope>
    <source>
        <strain evidence="2 3">FD-317 M1</strain>
    </source>
</reference>